<evidence type="ECO:0000256" key="1">
    <source>
        <dbReference type="SAM" id="MobiDB-lite"/>
    </source>
</evidence>
<reference evidence="2" key="1">
    <citation type="submission" date="2020-07" db="EMBL/GenBank/DDBJ databases">
        <title>Multicomponent nature underlies the extraordinary mechanical properties of spider dragline silk.</title>
        <authorList>
            <person name="Kono N."/>
            <person name="Nakamura H."/>
            <person name="Mori M."/>
            <person name="Yoshida Y."/>
            <person name="Ohtoshi R."/>
            <person name="Malay A.D."/>
            <person name="Moran D.A.P."/>
            <person name="Tomita M."/>
            <person name="Numata K."/>
            <person name="Arakawa K."/>
        </authorList>
    </citation>
    <scope>NUCLEOTIDE SEQUENCE</scope>
</reference>
<evidence type="ECO:0000313" key="2">
    <source>
        <dbReference type="EMBL" id="GFR20245.1"/>
    </source>
</evidence>
<evidence type="ECO:0000313" key="3">
    <source>
        <dbReference type="Proteomes" id="UP000887116"/>
    </source>
</evidence>
<organism evidence="2 3">
    <name type="scientific">Trichonephila clavata</name>
    <name type="common">Joro spider</name>
    <name type="synonym">Nephila clavata</name>
    <dbReference type="NCBI Taxonomy" id="2740835"/>
    <lineage>
        <taxon>Eukaryota</taxon>
        <taxon>Metazoa</taxon>
        <taxon>Ecdysozoa</taxon>
        <taxon>Arthropoda</taxon>
        <taxon>Chelicerata</taxon>
        <taxon>Arachnida</taxon>
        <taxon>Araneae</taxon>
        <taxon>Araneomorphae</taxon>
        <taxon>Entelegynae</taxon>
        <taxon>Araneoidea</taxon>
        <taxon>Nephilidae</taxon>
        <taxon>Trichonephila</taxon>
    </lineage>
</organism>
<feature type="region of interest" description="Disordered" evidence="1">
    <location>
        <begin position="133"/>
        <end position="155"/>
    </location>
</feature>
<sequence length="155" mass="17658">MQDKVMFALDICSPPLLYGFPAESYSAEMTASTKQARLGTHAPKENWTIRLICRRETSSHYANQRYSSKSVRACTTYSSYINLLLDISKHATDFPKPHQELLKHLLCSVDKEDCMSNSFDVCKESNIWDIPPDSNPSVRMEGMDLSETETKTRLN</sequence>
<dbReference type="AlphaFoldDB" id="A0A8X6LSC7"/>
<comment type="caution">
    <text evidence="2">The sequence shown here is derived from an EMBL/GenBank/DDBJ whole genome shotgun (WGS) entry which is preliminary data.</text>
</comment>
<keyword evidence="3" id="KW-1185">Reference proteome</keyword>
<proteinExistence type="predicted"/>
<dbReference type="Proteomes" id="UP000887116">
    <property type="component" value="Unassembled WGS sequence"/>
</dbReference>
<accession>A0A8X6LSC7</accession>
<dbReference type="OrthoDB" id="10635705at2759"/>
<protein>
    <submittedName>
        <fullName evidence="2">Uncharacterized protein</fullName>
    </submittedName>
</protein>
<gene>
    <name evidence="2" type="ORF">TNCT_239141</name>
</gene>
<name>A0A8X6LSC7_TRICU</name>
<dbReference type="EMBL" id="BMAO01008029">
    <property type="protein sequence ID" value="GFR20245.1"/>
    <property type="molecule type" value="Genomic_DNA"/>
</dbReference>